<comment type="caution">
    <text evidence="2">The sequence shown here is derived from an EMBL/GenBank/DDBJ whole genome shotgun (WGS) entry which is preliminary data.</text>
</comment>
<proteinExistence type="predicted"/>
<sequence length="287" mass="32534">MYKKLHFVSAMKDRKVYFICFHVLIFLVLKASTNSDNNRLTLYTFSQNNCVTSCTGGLRCPKDKVVLKGLIDTGKFTAQNKNLISLVIRKRSNPFTTFCSLAFYECEGYTTGNCYCKHFDSTKEIQFILNTTADLILSQTEVVLIVENDQTTAKSSPPMHLPKMYESSDITLEVNNLQITPDVKTFKVSTHEEGQITFCCHNTPTPCNVSITKDGQIVSSNITCTSYIQHPGQSNHYTFIYFVCNENKISFTLSAEDADSKVGQLLRIFHLLLYFFVAILVVIIYYS</sequence>
<reference evidence="2" key="2">
    <citation type="submission" date="2023-04" db="EMBL/GenBank/DDBJ databases">
        <authorList>
            <person name="Bu L."/>
            <person name="Lu L."/>
            <person name="Laidemitt M.R."/>
            <person name="Zhang S.M."/>
            <person name="Mutuku M."/>
            <person name="Mkoji G."/>
            <person name="Steinauer M."/>
            <person name="Loker E.S."/>
        </authorList>
    </citation>
    <scope>NUCLEOTIDE SEQUENCE</scope>
    <source>
        <strain evidence="2">KasaAsao</strain>
        <tissue evidence="2">Whole Snail</tissue>
    </source>
</reference>
<evidence type="ECO:0000313" key="3">
    <source>
        <dbReference type="Proteomes" id="UP001233172"/>
    </source>
</evidence>
<dbReference type="Proteomes" id="UP001233172">
    <property type="component" value="Unassembled WGS sequence"/>
</dbReference>
<keyword evidence="3" id="KW-1185">Reference proteome</keyword>
<keyword evidence="1" id="KW-0472">Membrane</keyword>
<evidence type="ECO:0000256" key="1">
    <source>
        <dbReference type="SAM" id="Phobius"/>
    </source>
</evidence>
<feature type="transmembrane region" description="Helical" evidence="1">
    <location>
        <begin position="268"/>
        <end position="286"/>
    </location>
</feature>
<protein>
    <submittedName>
        <fullName evidence="2">Uncharacterized protein</fullName>
    </submittedName>
</protein>
<dbReference type="AlphaFoldDB" id="A0AAD8C5D8"/>
<name>A0AAD8C5D8_BIOPF</name>
<dbReference type="EMBL" id="JASAOG010000009">
    <property type="protein sequence ID" value="KAK0066792.1"/>
    <property type="molecule type" value="Genomic_DNA"/>
</dbReference>
<reference evidence="2" key="1">
    <citation type="journal article" date="2023" name="PLoS Negl. Trop. Dis.">
        <title>A genome sequence for Biomphalaria pfeifferi, the major vector snail for the human-infecting parasite Schistosoma mansoni.</title>
        <authorList>
            <person name="Bu L."/>
            <person name="Lu L."/>
            <person name="Laidemitt M.R."/>
            <person name="Zhang S.M."/>
            <person name="Mutuku M."/>
            <person name="Mkoji G."/>
            <person name="Steinauer M."/>
            <person name="Loker E.S."/>
        </authorList>
    </citation>
    <scope>NUCLEOTIDE SEQUENCE</scope>
    <source>
        <strain evidence="2">KasaAsao</strain>
    </source>
</reference>
<organism evidence="2 3">
    <name type="scientific">Biomphalaria pfeifferi</name>
    <name type="common">Bloodfluke planorb</name>
    <name type="synonym">Freshwater snail</name>
    <dbReference type="NCBI Taxonomy" id="112525"/>
    <lineage>
        <taxon>Eukaryota</taxon>
        <taxon>Metazoa</taxon>
        <taxon>Spiralia</taxon>
        <taxon>Lophotrochozoa</taxon>
        <taxon>Mollusca</taxon>
        <taxon>Gastropoda</taxon>
        <taxon>Heterobranchia</taxon>
        <taxon>Euthyneura</taxon>
        <taxon>Panpulmonata</taxon>
        <taxon>Hygrophila</taxon>
        <taxon>Lymnaeoidea</taxon>
        <taxon>Planorbidae</taxon>
        <taxon>Biomphalaria</taxon>
    </lineage>
</organism>
<gene>
    <name evidence="2" type="ORF">Bpfe_003527</name>
</gene>
<evidence type="ECO:0000313" key="2">
    <source>
        <dbReference type="EMBL" id="KAK0066792.1"/>
    </source>
</evidence>
<keyword evidence="1" id="KW-1133">Transmembrane helix</keyword>
<accession>A0AAD8C5D8</accession>
<keyword evidence="1" id="KW-0812">Transmembrane</keyword>